<organism evidence="4 5">
    <name type="scientific">Sphingomonas natans</name>
    <dbReference type="NCBI Taxonomy" id="3063330"/>
    <lineage>
        <taxon>Bacteria</taxon>
        <taxon>Pseudomonadati</taxon>
        <taxon>Pseudomonadota</taxon>
        <taxon>Alphaproteobacteria</taxon>
        <taxon>Sphingomonadales</taxon>
        <taxon>Sphingomonadaceae</taxon>
        <taxon>Sphingomonas</taxon>
    </lineage>
</organism>
<dbReference type="RefSeq" id="WP_303546656.1">
    <property type="nucleotide sequence ID" value="NZ_JAUOTP010000012.1"/>
</dbReference>
<proteinExistence type="predicted"/>
<evidence type="ECO:0000313" key="5">
    <source>
        <dbReference type="Proteomes" id="UP001169764"/>
    </source>
</evidence>
<accession>A0ABT8YFV0</accession>
<dbReference type="EC" id="2.7.10.2" evidence="4"/>
<dbReference type="InterPro" id="IPR050445">
    <property type="entry name" value="Bact_polysacc_biosynth/exp"/>
</dbReference>
<keyword evidence="2" id="KW-0067">ATP-binding</keyword>
<keyword evidence="5" id="KW-1185">Reference proteome</keyword>
<evidence type="ECO:0000256" key="2">
    <source>
        <dbReference type="ARBA" id="ARBA00022840"/>
    </source>
</evidence>
<dbReference type="InterPro" id="IPR002586">
    <property type="entry name" value="CobQ/CobB/MinD/ParA_Nub-bd_dom"/>
</dbReference>
<reference evidence="4" key="1">
    <citation type="submission" date="2023-07" db="EMBL/GenBank/DDBJ databases">
        <authorList>
            <person name="Kim M."/>
        </authorList>
    </citation>
    <scope>NUCLEOTIDE SEQUENCE</scope>
    <source>
        <strain evidence="4">BIUV-7</strain>
    </source>
</reference>
<comment type="caution">
    <text evidence="4">The sequence shown here is derived from an EMBL/GenBank/DDBJ whole genome shotgun (WGS) entry which is preliminary data.</text>
</comment>
<evidence type="ECO:0000256" key="1">
    <source>
        <dbReference type="ARBA" id="ARBA00022741"/>
    </source>
</evidence>
<evidence type="ECO:0000313" key="4">
    <source>
        <dbReference type="EMBL" id="MDO6416803.1"/>
    </source>
</evidence>
<protein>
    <submittedName>
        <fullName evidence="4">CpsD/CapB family tyrosine-protein kinase</fullName>
        <ecNumber evidence="4">2.7.10.2</ecNumber>
    </submittedName>
</protein>
<dbReference type="CDD" id="cd05387">
    <property type="entry name" value="BY-kinase"/>
    <property type="match status" value="1"/>
</dbReference>
<dbReference type="Proteomes" id="UP001169764">
    <property type="component" value="Unassembled WGS sequence"/>
</dbReference>
<dbReference type="Pfam" id="PF01656">
    <property type="entry name" value="CbiA"/>
    <property type="match status" value="1"/>
</dbReference>
<keyword evidence="1" id="KW-0547">Nucleotide-binding</keyword>
<dbReference type="PANTHER" id="PTHR32309">
    <property type="entry name" value="TYROSINE-PROTEIN KINASE"/>
    <property type="match status" value="1"/>
</dbReference>
<dbReference type="EMBL" id="JAUOTP010000012">
    <property type="protein sequence ID" value="MDO6416803.1"/>
    <property type="molecule type" value="Genomic_DNA"/>
</dbReference>
<name>A0ABT8YFV0_9SPHN</name>
<feature type="domain" description="CobQ/CobB/MinD/ParA nucleotide binding" evidence="3">
    <location>
        <begin position="85"/>
        <end position="256"/>
    </location>
</feature>
<keyword evidence="4" id="KW-0418">Kinase</keyword>
<dbReference type="InterPro" id="IPR027417">
    <property type="entry name" value="P-loop_NTPase"/>
</dbReference>
<dbReference type="Gene3D" id="3.40.50.300">
    <property type="entry name" value="P-loop containing nucleotide triphosphate hydrolases"/>
    <property type="match status" value="1"/>
</dbReference>
<dbReference type="SUPFAM" id="SSF52540">
    <property type="entry name" value="P-loop containing nucleoside triphosphate hydrolases"/>
    <property type="match status" value="1"/>
</dbReference>
<keyword evidence="4" id="KW-0808">Transferase</keyword>
<dbReference type="GO" id="GO:0004715">
    <property type="term" value="F:non-membrane spanning protein tyrosine kinase activity"/>
    <property type="evidence" value="ECO:0007669"/>
    <property type="project" value="UniProtKB-EC"/>
</dbReference>
<evidence type="ECO:0000259" key="3">
    <source>
        <dbReference type="Pfam" id="PF01656"/>
    </source>
</evidence>
<dbReference type="InterPro" id="IPR005702">
    <property type="entry name" value="Wzc-like_C"/>
</dbReference>
<sequence>MSHEDIDRDAFNRGHAMSTLAESAAARPLYQDEAEFPRFEAASDELGQRFVFGFRGGDQRARPFKLLRTRIAQLAADDNVRLIGVTSAAPNVGKTFVAVNLAAALSRLTDTHVCAIDLDLHRPALGPRIGLPEGNGVHDYLGGDVGDIREIGYRVNDERLVVIPGYRRNVATGELLSGPRGEAMFAGLRAMSKTLVIVDMPPIFADDDAVIIANRIDGYLLVVEDGRTTKKQVADTIRMLSPAPMLGTVLNRYKRRLFSDDYGYGVSYGYGAYY</sequence>
<dbReference type="PANTHER" id="PTHR32309:SF31">
    <property type="entry name" value="CAPSULAR EXOPOLYSACCHARIDE FAMILY"/>
    <property type="match status" value="1"/>
</dbReference>
<gene>
    <name evidence="4" type="ORF">Q4F19_20640</name>
</gene>